<protein>
    <submittedName>
        <fullName evidence="2">Uncharacterized protein</fullName>
    </submittedName>
</protein>
<dbReference type="HOGENOM" id="CLU_1991522_0_0_9"/>
<name>G8TXU1_SULAD</name>
<accession>G8TXU1</accession>
<dbReference type="Proteomes" id="UP000005439">
    <property type="component" value="Chromosome"/>
</dbReference>
<evidence type="ECO:0000313" key="2">
    <source>
        <dbReference type="EMBL" id="AEW06147.1"/>
    </source>
</evidence>
<dbReference type="KEGG" id="sap:Sulac_2685"/>
<evidence type="ECO:0000313" key="3">
    <source>
        <dbReference type="Proteomes" id="UP000005439"/>
    </source>
</evidence>
<keyword evidence="3" id="KW-1185">Reference proteome</keyword>
<reference evidence="2 3" key="2">
    <citation type="journal article" date="2012" name="Stand. Genomic Sci.">
        <title>Complete genome sequence of the moderately thermophilic mineral-sulfide-oxidizing firmicute Sulfobacillus acidophilus type strain (NAL(T)).</title>
        <authorList>
            <person name="Anderson I."/>
            <person name="Chertkov O."/>
            <person name="Chen A."/>
            <person name="Saunders E."/>
            <person name="Lapidus A."/>
            <person name="Nolan M."/>
            <person name="Lucas S."/>
            <person name="Hammon N."/>
            <person name="Deshpande S."/>
            <person name="Cheng J.F."/>
            <person name="Han C."/>
            <person name="Tapia R."/>
            <person name="Goodwin L.A."/>
            <person name="Pitluck S."/>
            <person name="Liolios K."/>
            <person name="Pagani I."/>
            <person name="Ivanova N."/>
            <person name="Mikhailova N."/>
            <person name="Pati A."/>
            <person name="Palaniappan K."/>
            <person name="Land M."/>
            <person name="Pan C."/>
            <person name="Rohde M."/>
            <person name="Pukall R."/>
            <person name="Goker M."/>
            <person name="Detter J.C."/>
            <person name="Woyke T."/>
            <person name="Bristow J."/>
            <person name="Eisen J.A."/>
            <person name="Markowitz V."/>
            <person name="Hugenholtz P."/>
            <person name="Kyrpides N.C."/>
            <person name="Klenk H.P."/>
            <person name="Mavromatis K."/>
        </authorList>
    </citation>
    <scope>NUCLEOTIDE SEQUENCE [LARGE SCALE GENOMIC DNA]</scope>
    <source>
        <strain evidence="3">ATCC 700253 / DSM 10332 / NAL</strain>
    </source>
</reference>
<dbReference type="EMBL" id="CP003179">
    <property type="protein sequence ID" value="AEW06147.1"/>
    <property type="molecule type" value="Genomic_DNA"/>
</dbReference>
<gene>
    <name evidence="2" type="ordered locus">Sulac_2685</name>
</gene>
<keyword evidence="1" id="KW-0812">Transmembrane</keyword>
<evidence type="ECO:0000256" key="1">
    <source>
        <dbReference type="SAM" id="Phobius"/>
    </source>
</evidence>
<feature type="transmembrane region" description="Helical" evidence="1">
    <location>
        <begin position="31"/>
        <end position="51"/>
    </location>
</feature>
<reference evidence="3" key="1">
    <citation type="submission" date="2011-12" db="EMBL/GenBank/DDBJ databases">
        <title>The complete genome of chromosome of Sulfobacillus acidophilus DSM 10332.</title>
        <authorList>
            <person name="Lucas S."/>
            <person name="Han J."/>
            <person name="Lapidus A."/>
            <person name="Bruce D."/>
            <person name="Goodwin L."/>
            <person name="Pitluck S."/>
            <person name="Peters L."/>
            <person name="Kyrpides N."/>
            <person name="Mavromatis K."/>
            <person name="Ivanova N."/>
            <person name="Mikhailova N."/>
            <person name="Chertkov O."/>
            <person name="Saunders E."/>
            <person name="Detter J.C."/>
            <person name="Tapia R."/>
            <person name="Han C."/>
            <person name="Land M."/>
            <person name="Hauser L."/>
            <person name="Markowitz V."/>
            <person name="Cheng J.-F."/>
            <person name="Hugenholtz P."/>
            <person name="Woyke T."/>
            <person name="Wu D."/>
            <person name="Pukall R."/>
            <person name="Gehrich-Schroeter G."/>
            <person name="Schneider S."/>
            <person name="Klenk H.-P."/>
            <person name="Eisen J.A."/>
        </authorList>
    </citation>
    <scope>NUCLEOTIDE SEQUENCE [LARGE SCALE GENOMIC DNA]</scope>
    <source>
        <strain evidence="3">ATCC 700253 / DSM 10332 / NAL</strain>
    </source>
</reference>
<keyword evidence="1" id="KW-0472">Membrane</keyword>
<dbReference type="AlphaFoldDB" id="G8TXU1"/>
<keyword evidence="1" id="KW-1133">Transmembrane helix</keyword>
<proteinExistence type="predicted"/>
<sequence>MVRLSTIGLSGVMVISAVSGWLYLWPFTRGAGFWVLAGWLIGMGALARYTFRRSSTRAFWGALTGVALGFALMAVPQSHQGILTGLRLGYVAGVLPVLWSAARVSGTPTRRWMNLKGEMPSGPSS</sequence>
<dbReference type="STRING" id="679936.Sulac_2685"/>
<feature type="transmembrane region" description="Helical" evidence="1">
    <location>
        <begin position="7"/>
        <end position="25"/>
    </location>
</feature>
<dbReference type="PATRIC" id="fig|679936.5.peg.2779"/>
<feature type="transmembrane region" description="Helical" evidence="1">
    <location>
        <begin position="58"/>
        <end position="76"/>
    </location>
</feature>
<organism evidence="2 3">
    <name type="scientific">Sulfobacillus acidophilus (strain ATCC 700253 / DSM 10332 / NAL)</name>
    <dbReference type="NCBI Taxonomy" id="679936"/>
    <lineage>
        <taxon>Bacteria</taxon>
        <taxon>Bacillati</taxon>
        <taxon>Bacillota</taxon>
        <taxon>Clostridia</taxon>
        <taxon>Eubacteriales</taxon>
        <taxon>Clostridiales Family XVII. Incertae Sedis</taxon>
        <taxon>Sulfobacillus</taxon>
    </lineage>
</organism>
<feature type="transmembrane region" description="Helical" evidence="1">
    <location>
        <begin position="88"/>
        <end position="106"/>
    </location>
</feature>